<protein>
    <submittedName>
        <fullName evidence="3">Uncharacterized protein</fullName>
    </submittedName>
</protein>
<gene>
    <name evidence="2" type="ORF">QPX34_03955</name>
    <name evidence="3" type="ORF">QPX58_05410</name>
</gene>
<dbReference type="Proteomes" id="UP001239414">
    <property type="component" value="Unassembled WGS sequence"/>
</dbReference>
<organism evidence="3 4">
    <name type="scientific">Corynebacterium accolens</name>
    <dbReference type="NCBI Taxonomy" id="38284"/>
    <lineage>
        <taxon>Bacteria</taxon>
        <taxon>Bacillati</taxon>
        <taxon>Actinomycetota</taxon>
        <taxon>Actinomycetes</taxon>
        <taxon>Mycobacteriales</taxon>
        <taxon>Corynebacteriaceae</taxon>
        <taxon>Corynebacterium</taxon>
    </lineage>
</organism>
<evidence type="ECO:0000313" key="5">
    <source>
        <dbReference type="Proteomes" id="UP001239414"/>
    </source>
</evidence>
<dbReference type="EMBL" id="JASNVU010000006">
    <property type="protein sequence ID" value="MDK4334851.1"/>
    <property type="molecule type" value="Genomic_DNA"/>
</dbReference>
<name>A0AAP4F8H0_9CORY</name>
<evidence type="ECO:0000313" key="3">
    <source>
        <dbReference type="EMBL" id="MDK4334851.1"/>
    </source>
</evidence>
<dbReference type="RefSeq" id="WP_023017276.1">
    <property type="nucleotide sequence ID" value="NZ_CP100374.1"/>
</dbReference>
<keyword evidence="1" id="KW-1133">Transmembrane helix</keyword>
<evidence type="ECO:0000256" key="1">
    <source>
        <dbReference type="SAM" id="Phobius"/>
    </source>
</evidence>
<reference evidence="3 5" key="1">
    <citation type="submission" date="2023-05" db="EMBL/GenBank/DDBJ databases">
        <title>Metabolic capabilities are highly conserved among human nasal-associated Corynebacterium species in pangenomic analyses.</title>
        <authorList>
            <person name="Tran T.H."/>
            <person name="Roberts A.Q."/>
            <person name="Escapa I.F."/>
            <person name="Gao W."/>
            <person name="Conlan S."/>
            <person name="Kong H."/>
            <person name="Segre J.A."/>
            <person name="Kelly M.S."/>
            <person name="Lemon K.P."/>
        </authorList>
    </citation>
    <scope>NUCLEOTIDE SEQUENCE</scope>
    <source>
        <strain evidence="3">KPL2618</strain>
        <strain evidence="2 5">KPL3802</strain>
    </source>
</reference>
<comment type="caution">
    <text evidence="3">The sequence shown here is derived from an EMBL/GenBank/DDBJ whole genome shotgun (WGS) entry which is preliminary data.</text>
</comment>
<keyword evidence="1" id="KW-0812">Transmembrane</keyword>
<evidence type="ECO:0000313" key="2">
    <source>
        <dbReference type="EMBL" id="MDK4247182.1"/>
    </source>
</evidence>
<keyword evidence="1" id="KW-0472">Membrane</keyword>
<keyword evidence="5" id="KW-1185">Reference proteome</keyword>
<dbReference type="EMBL" id="JASNUO010000003">
    <property type="protein sequence ID" value="MDK4247182.1"/>
    <property type="molecule type" value="Genomic_DNA"/>
</dbReference>
<evidence type="ECO:0000313" key="4">
    <source>
        <dbReference type="Proteomes" id="UP001230317"/>
    </source>
</evidence>
<dbReference type="AlphaFoldDB" id="A0AAP4F8H0"/>
<feature type="transmembrane region" description="Helical" evidence="1">
    <location>
        <begin position="31"/>
        <end position="51"/>
    </location>
</feature>
<accession>A0AAP4F8H0</accession>
<sequence>MQFMILILFLVAGLLVGGAWSAYQQGSKFFTVVAALLAVITAAAAIAWMVGGFSK</sequence>
<dbReference type="Proteomes" id="UP001230317">
    <property type="component" value="Unassembled WGS sequence"/>
</dbReference>
<proteinExistence type="predicted"/>